<dbReference type="SUPFAM" id="SSF48056">
    <property type="entry name" value="Di-copper centre-containing domain"/>
    <property type="match status" value="1"/>
</dbReference>
<keyword evidence="1" id="KW-0479">Metal-binding</keyword>
<protein>
    <recommendedName>
        <fullName evidence="4">Tyrosinase copper-binding domain-containing protein</fullName>
    </recommendedName>
</protein>
<evidence type="ECO:0000259" key="4">
    <source>
        <dbReference type="PROSITE" id="PS00498"/>
    </source>
</evidence>
<evidence type="ECO:0000256" key="3">
    <source>
        <dbReference type="SAM" id="SignalP"/>
    </source>
</evidence>
<keyword evidence="6" id="KW-1185">Reference proteome</keyword>
<proteinExistence type="predicted"/>
<evidence type="ECO:0000256" key="2">
    <source>
        <dbReference type="ARBA" id="ARBA00023002"/>
    </source>
</evidence>
<dbReference type="PANTHER" id="PTHR11474">
    <property type="entry name" value="TYROSINASE FAMILY MEMBER"/>
    <property type="match status" value="1"/>
</dbReference>
<feature type="chain" id="PRO_5046731755" description="Tyrosinase copper-binding domain-containing protein" evidence="3">
    <location>
        <begin position="20"/>
        <end position="385"/>
    </location>
</feature>
<dbReference type="InterPro" id="IPR002227">
    <property type="entry name" value="Tyrosinase_Cu-bd"/>
</dbReference>
<sequence>MMILPVLLAITALIGCCATAPNAESQVDGLARKALERLTDYASRNSTSTDCNVATAPVRREWGRLSSAEKLDFIRAIQCFAEKKPLTPPELAPGVRSRYDDFVATHINQTLSIHATANFLGWHRYYIWTFEKALKEECGYLGQLPYWSWGKYASDPAHSPIFDGSETSLGGDGSHAPYGDLCIPNCETPNYVFPAGNGGGCVTSGPFKNWTVNLGPVSSTMPGINPNPQPDGLGYNPRCLRRDINQHISSSWTKDNDTAWLIREHDDIGAFQRWMQGVLSSKFFGVHAGGHMTIGGDPGGDLFASPGDPAFYLHHSQIDRVWWIWQNLDPQRRTHTIAGTITIEDIPPSRNGTLDDFIDLGVNAPPMQLRNALSTTEGPFCYIYG</sequence>
<keyword evidence="2" id="KW-0560">Oxidoreductase</keyword>
<dbReference type="InterPro" id="IPR050316">
    <property type="entry name" value="Tyrosinase/Hemocyanin"/>
</dbReference>
<evidence type="ECO:0000313" key="5">
    <source>
        <dbReference type="EMBL" id="KAH7045363.1"/>
    </source>
</evidence>
<organism evidence="5 6">
    <name type="scientific">Macrophomina phaseolina</name>
    <dbReference type="NCBI Taxonomy" id="35725"/>
    <lineage>
        <taxon>Eukaryota</taxon>
        <taxon>Fungi</taxon>
        <taxon>Dikarya</taxon>
        <taxon>Ascomycota</taxon>
        <taxon>Pezizomycotina</taxon>
        <taxon>Dothideomycetes</taxon>
        <taxon>Dothideomycetes incertae sedis</taxon>
        <taxon>Botryosphaeriales</taxon>
        <taxon>Botryosphaeriaceae</taxon>
        <taxon>Macrophomina</taxon>
    </lineage>
</organism>
<dbReference type="Pfam" id="PF00264">
    <property type="entry name" value="Tyrosinase"/>
    <property type="match status" value="1"/>
</dbReference>
<evidence type="ECO:0000256" key="1">
    <source>
        <dbReference type="ARBA" id="ARBA00022723"/>
    </source>
</evidence>
<dbReference type="InterPro" id="IPR008922">
    <property type="entry name" value="Di-copper_centre_dom_sf"/>
</dbReference>
<comment type="caution">
    <text evidence="5">The sequence shown here is derived from an EMBL/GenBank/DDBJ whole genome shotgun (WGS) entry which is preliminary data.</text>
</comment>
<feature type="signal peptide" evidence="3">
    <location>
        <begin position="1"/>
        <end position="19"/>
    </location>
</feature>
<evidence type="ECO:0000313" key="6">
    <source>
        <dbReference type="Proteomes" id="UP000774617"/>
    </source>
</evidence>
<accession>A0ABQ8G5N0</accession>
<gene>
    <name evidence="5" type="ORF">B0J12DRAFT_670412</name>
</gene>
<dbReference type="Gene3D" id="1.10.1280.10">
    <property type="entry name" value="Di-copper center containing domain from catechol oxidase"/>
    <property type="match status" value="1"/>
</dbReference>
<dbReference type="PRINTS" id="PR00092">
    <property type="entry name" value="TYROSINASE"/>
</dbReference>
<keyword evidence="3" id="KW-0732">Signal</keyword>
<dbReference type="PROSITE" id="PS00498">
    <property type="entry name" value="TYROSINASE_2"/>
    <property type="match status" value="1"/>
</dbReference>
<dbReference type="EMBL" id="JAGTJR010000019">
    <property type="protein sequence ID" value="KAH7045363.1"/>
    <property type="molecule type" value="Genomic_DNA"/>
</dbReference>
<dbReference type="PANTHER" id="PTHR11474:SF125">
    <property type="entry name" value="N-ACETYL-6-HYDROXYTRYPTOPHAN OXIDASE IVOB-RELATED"/>
    <property type="match status" value="1"/>
</dbReference>
<name>A0ABQ8G5N0_9PEZI</name>
<feature type="domain" description="Tyrosinase copper-binding" evidence="4">
    <location>
        <begin position="308"/>
        <end position="319"/>
    </location>
</feature>
<dbReference type="Proteomes" id="UP000774617">
    <property type="component" value="Unassembled WGS sequence"/>
</dbReference>
<reference evidence="5 6" key="1">
    <citation type="journal article" date="2021" name="Nat. Commun.">
        <title>Genetic determinants of endophytism in the Arabidopsis root mycobiome.</title>
        <authorList>
            <person name="Mesny F."/>
            <person name="Miyauchi S."/>
            <person name="Thiergart T."/>
            <person name="Pickel B."/>
            <person name="Atanasova L."/>
            <person name="Karlsson M."/>
            <person name="Huettel B."/>
            <person name="Barry K.W."/>
            <person name="Haridas S."/>
            <person name="Chen C."/>
            <person name="Bauer D."/>
            <person name="Andreopoulos W."/>
            <person name="Pangilinan J."/>
            <person name="LaButti K."/>
            <person name="Riley R."/>
            <person name="Lipzen A."/>
            <person name="Clum A."/>
            <person name="Drula E."/>
            <person name="Henrissat B."/>
            <person name="Kohler A."/>
            <person name="Grigoriev I.V."/>
            <person name="Martin F.M."/>
            <person name="Hacquard S."/>
        </authorList>
    </citation>
    <scope>NUCLEOTIDE SEQUENCE [LARGE SCALE GENOMIC DNA]</scope>
    <source>
        <strain evidence="5 6">MPI-SDFR-AT-0080</strain>
    </source>
</reference>